<name>A0A9D1GBB7_9FIRM</name>
<dbReference type="Pfam" id="PF03641">
    <property type="entry name" value="Lysine_decarbox"/>
    <property type="match status" value="1"/>
</dbReference>
<dbReference type="Proteomes" id="UP000886833">
    <property type="component" value="Unassembled WGS sequence"/>
</dbReference>
<sequence length="188" mass="21510">MNVGIMCGSRDTASMESRLNNSRAVSEIADMGYTFVMGAGETGSMRDVKEILRENGNMLITVGNKFELDRTNADVKVEVSSTFERAERLYENSDVIIFLDGGTGTMSEFYSFLNNKIETNDDKTKLVLYNKEGYYNKVIDDLKRRYKEGLTDNTLKCFKEVKSPLELREHLEKVENKLNNVEERSKVR</sequence>
<comment type="caution">
    <text evidence="1">The sequence shown here is derived from an EMBL/GenBank/DDBJ whole genome shotgun (WGS) entry which is preliminary data.</text>
</comment>
<organism evidence="1 2">
    <name type="scientific">Candidatus Onthousia faecipullorum</name>
    <dbReference type="NCBI Taxonomy" id="2840887"/>
    <lineage>
        <taxon>Bacteria</taxon>
        <taxon>Bacillati</taxon>
        <taxon>Bacillota</taxon>
        <taxon>Bacilli</taxon>
        <taxon>Candidatus Onthousia</taxon>
    </lineage>
</organism>
<reference evidence="1" key="1">
    <citation type="submission" date="2020-10" db="EMBL/GenBank/DDBJ databases">
        <authorList>
            <person name="Gilroy R."/>
        </authorList>
    </citation>
    <scope>NUCLEOTIDE SEQUENCE</scope>
    <source>
        <strain evidence="1">CHK195-26880</strain>
    </source>
</reference>
<dbReference type="EMBL" id="DVKQ01000065">
    <property type="protein sequence ID" value="HIT37860.1"/>
    <property type="molecule type" value="Genomic_DNA"/>
</dbReference>
<evidence type="ECO:0000313" key="2">
    <source>
        <dbReference type="Proteomes" id="UP000886833"/>
    </source>
</evidence>
<proteinExistence type="predicted"/>
<protein>
    <submittedName>
        <fullName evidence="1">LOG family protein</fullName>
    </submittedName>
</protein>
<dbReference type="InterPro" id="IPR031100">
    <property type="entry name" value="LOG_fam"/>
</dbReference>
<accession>A0A9D1GBB7</accession>
<reference evidence="1" key="2">
    <citation type="journal article" date="2021" name="PeerJ">
        <title>Extensive microbial diversity within the chicken gut microbiome revealed by metagenomics and culture.</title>
        <authorList>
            <person name="Gilroy R."/>
            <person name="Ravi A."/>
            <person name="Getino M."/>
            <person name="Pursley I."/>
            <person name="Horton D.L."/>
            <person name="Alikhan N.F."/>
            <person name="Baker D."/>
            <person name="Gharbi K."/>
            <person name="Hall N."/>
            <person name="Watson M."/>
            <person name="Adriaenssens E.M."/>
            <person name="Foster-Nyarko E."/>
            <person name="Jarju S."/>
            <person name="Secka A."/>
            <person name="Antonio M."/>
            <person name="Oren A."/>
            <person name="Chaudhuri R.R."/>
            <person name="La Ragione R."/>
            <person name="Hildebrand F."/>
            <person name="Pallen M.J."/>
        </authorList>
    </citation>
    <scope>NUCLEOTIDE SEQUENCE</scope>
    <source>
        <strain evidence="1">CHK195-26880</strain>
    </source>
</reference>
<evidence type="ECO:0000313" key="1">
    <source>
        <dbReference type="EMBL" id="HIT37860.1"/>
    </source>
</evidence>
<dbReference type="AlphaFoldDB" id="A0A9D1GBB7"/>
<dbReference type="SUPFAM" id="SSF102405">
    <property type="entry name" value="MCP/YpsA-like"/>
    <property type="match status" value="1"/>
</dbReference>
<dbReference type="Gene3D" id="3.40.50.450">
    <property type="match status" value="1"/>
</dbReference>
<gene>
    <name evidence="1" type="ORF">IAB59_05245</name>
</gene>